<reference evidence="1" key="2">
    <citation type="journal article" date="2015" name="Fish Shellfish Immunol.">
        <title>Early steps in the European eel (Anguilla anguilla)-Vibrio vulnificus interaction in the gills: Role of the RtxA13 toxin.</title>
        <authorList>
            <person name="Callol A."/>
            <person name="Pajuelo D."/>
            <person name="Ebbesson L."/>
            <person name="Teles M."/>
            <person name="MacKenzie S."/>
            <person name="Amaro C."/>
        </authorList>
    </citation>
    <scope>NUCLEOTIDE SEQUENCE</scope>
</reference>
<proteinExistence type="predicted"/>
<dbReference type="EMBL" id="GBXM01101918">
    <property type="protein sequence ID" value="JAH06659.1"/>
    <property type="molecule type" value="Transcribed_RNA"/>
</dbReference>
<name>A0A0E9PQ60_ANGAN</name>
<sequence length="76" mass="8954">MKNPNNDCLKRPYNSNINEICTFLTRDLTKSSVSDKTYCLKQWHQTHVNMSLTLWPTGPREEPVSRIRSVFTLREL</sequence>
<accession>A0A0E9PQ60</accession>
<protein>
    <submittedName>
        <fullName evidence="1">Uncharacterized protein</fullName>
    </submittedName>
</protein>
<organism evidence="1">
    <name type="scientific">Anguilla anguilla</name>
    <name type="common">European freshwater eel</name>
    <name type="synonym">Muraena anguilla</name>
    <dbReference type="NCBI Taxonomy" id="7936"/>
    <lineage>
        <taxon>Eukaryota</taxon>
        <taxon>Metazoa</taxon>
        <taxon>Chordata</taxon>
        <taxon>Craniata</taxon>
        <taxon>Vertebrata</taxon>
        <taxon>Euteleostomi</taxon>
        <taxon>Actinopterygii</taxon>
        <taxon>Neopterygii</taxon>
        <taxon>Teleostei</taxon>
        <taxon>Anguilliformes</taxon>
        <taxon>Anguillidae</taxon>
        <taxon>Anguilla</taxon>
    </lineage>
</organism>
<evidence type="ECO:0000313" key="1">
    <source>
        <dbReference type="EMBL" id="JAH06659.1"/>
    </source>
</evidence>
<dbReference type="AlphaFoldDB" id="A0A0E9PQ60"/>
<reference evidence="1" key="1">
    <citation type="submission" date="2014-11" db="EMBL/GenBank/DDBJ databases">
        <authorList>
            <person name="Amaro Gonzalez C."/>
        </authorList>
    </citation>
    <scope>NUCLEOTIDE SEQUENCE</scope>
</reference>